<protein>
    <submittedName>
        <fullName evidence="1">Uncharacterized protein</fullName>
    </submittedName>
</protein>
<keyword evidence="2" id="KW-1185">Reference proteome</keyword>
<proteinExistence type="predicted"/>
<evidence type="ECO:0000313" key="2">
    <source>
        <dbReference type="Proteomes" id="UP000298030"/>
    </source>
</evidence>
<name>A0A4Y7SAE9_COPMI</name>
<reference evidence="1 2" key="1">
    <citation type="journal article" date="2019" name="Nat. Ecol. Evol.">
        <title>Megaphylogeny resolves global patterns of mushroom evolution.</title>
        <authorList>
            <person name="Varga T."/>
            <person name="Krizsan K."/>
            <person name="Foldi C."/>
            <person name="Dima B."/>
            <person name="Sanchez-Garcia M."/>
            <person name="Sanchez-Ramirez S."/>
            <person name="Szollosi G.J."/>
            <person name="Szarkandi J.G."/>
            <person name="Papp V."/>
            <person name="Albert L."/>
            <person name="Andreopoulos W."/>
            <person name="Angelini C."/>
            <person name="Antonin V."/>
            <person name="Barry K.W."/>
            <person name="Bougher N.L."/>
            <person name="Buchanan P."/>
            <person name="Buyck B."/>
            <person name="Bense V."/>
            <person name="Catcheside P."/>
            <person name="Chovatia M."/>
            <person name="Cooper J."/>
            <person name="Damon W."/>
            <person name="Desjardin D."/>
            <person name="Finy P."/>
            <person name="Geml J."/>
            <person name="Haridas S."/>
            <person name="Hughes K."/>
            <person name="Justo A."/>
            <person name="Karasinski D."/>
            <person name="Kautmanova I."/>
            <person name="Kiss B."/>
            <person name="Kocsube S."/>
            <person name="Kotiranta H."/>
            <person name="LaButti K.M."/>
            <person name="Lechner B.E."/>
            <person name="Liimatainen K."/>
            <person name="Lipzen A."/>
            <person name="Lukacs Z."/>
            <person name="Mihaltcheva S."/>
            <person name="Morgado L.N."/>
            <person name="Niskanen T."/>
            <person name="Noordeloos M.E."/>
            <person name="Ohm R.A."/>
            <person name="Ortiz-Santana B."/>
            <person name="Ovrebo C."/>
            <person name="Racz N."/>
            <person name="Riley R."/>
            <person name="Savchenko A."/>
            <person name="Shiryaev A."/>
            <person name="Soop K."/>
            <person name="Spirin V."/>
            <person name="Szebenyi C."/>
            <person name="Tomsovsky M."/>
            <person name="Tulloss R.E."/>
            <person name="Uehling J."/>
            <person name="Grigoriev I.V."/>
            <person name="Vagvolgyi C."/>
            <person name="Papp T."/>
            <person name="Martin F.M."/>
            <person name="Miettinen O."/>
            <person name="Hibbett D.S."/>
            <person name="Nagy L.G."/>
        </authorList>
    </citation>
    <scope>NUCLEOTIDE SEQUENCE [LARGE SCALE GENOMIC DNA]</scope>
    <source>
        <strain evidence="1 2">FP101781</strain>
    </source>
</reference>
<dbReference type="Proteomes" id="UP000298030">
    <property type="component" value="Unassembled WGS sequence"/>
</dbReference>
<comment type="caution">
    <text evidence="1">The sequence shown here is derived from an EMBL/GenBank/DDBJ whole genome shotgun (WGS) entry which is preliminary data.</text>
</comment>
<gene>
    <name evidence="1" type="ORF">FA13DRAFT_1859977</name>
</gene>
<organism evidence="1 2">
    <name type="scientific">Coprinellus micaceus</name>
    <name type="common">Glistening ink-cap mushroom</name>
    <name type="synonym">Coprinus micaceus</name>
    <dbReference type="NCBI Taxonomy" id="71717"/>
    <lineage>
        <taxon>Eukaryota</taxon>
        <taxon>Fungi</taxon>
        <taxon>Dikarya</taxon>
        <taxon>Basidiomycota</taxon>
        <taxon>Agaricomycotina</taxon>
        <taxon>Agaricomycetes</taxon>
        <taxon>Agaricomycetidae</taxon>
        <taxon>Agaricales</taxon>
        <taxon>Agaricineae</taxon>
        <taxon>Psathyrellaceae</taxon>
        <taxon>Coprinellus</taxon>
    </lineage>
</organism>
<accession>A0A4Y7SAE9</accession>
<dbReference type="AlphaFoldDB" id="A0A4Y7SAE9"/>
<evidence type="ECO:0000313" key="1">
    <source>
        <dbReference type="EMBL" id="TEB18567.1"/>
    </source>
</evidence>
<dbReference type="EMBL" id="QPFP01000243">
    <property type="protein sequence ID" value="TEB18567.1"/>
    <property type="molecule type" value="Genomic_DNA"/>
</dbReference>
<sequence length="222" mass="24163">MEKPVIKQGAKLNWNTFRCLDSIPSHCNRAGFSSCAIPLLETISQTPSWKTLLSSGLCGVSRAVGIFHSGDGNLKLKDYTSAQSRATLRSFLTSRRENLGKPQQIYSSQSQYYPNFLGAFWTEDLAIATQTVAPMLLCVMLSGPETKSLSIHQIVNDFVVPAKISRLSVTKKMLKKSVSTIQGPFFEQVGTSTGSEGHIPDGLQSESNKGASALGCLLRMGW</sequence>